<reference evidence="5" key="1">
    <citation type="submission" date="2021-02" db="EMBL/GenBank/DDBJ databases">
        <authorList>
            <person name="Nowell W R."/>
        </authorList>
    </citation>
    <scope>NUCLEOTIDE SEQUENCE</scope>
</reference>
<dbReference type="PANTHER" id="PTHR24300">
    <property type="entry name" value="CYTOCHROME P450 508A4-RELATED"/>
    <property type="match status" value="1"/>
</dbReference>
<feature type="chain" id="PRO_5036226962" description="Cytochrome P450" evidence="4">
    <location>
        <begin position="26"/>
        <end position="309"/>
    </location>
</feature>
<evidence type="ECO:0008006" key="8">
    <source>
        <dbReference type="Google" id="ProtNLM"/>
    </source>
</evidence>
<evidence type="ECO:0000256" key="1">
    <source>
        <dbReference type="ARBA" id="ARBA00010617"/>
    </source>
</evidence>
<keyword evidence="7" id="KW-1185">Reference proteome</keyword>
<comment type="caution">
    <text evidence="5">The sequence shown here is derived from an EMBL/GenBank/DDBJ whole genome shotgun (WGS) entry which is preliminary data.</text>
</comment>
<keyword evidence="3" id="KW-0408">Iron</keyword>
<accession>A0A815BQ31</accession>
<dbReference type="EMBL" id="CAJOBC010024476">
    <property type="protein sequence ID" value="CAF4063149.1"/>
    <property type="molecule type" value="Genomic_DNA"/>
</dbReference>
<evidence type="ECO:0000313" key="7">
    <source>
        <dbReference type="Proteomes" id="UP000663829"/>
    </source>
</evidence>
<dbReference type="GO" id="GO:0004497">
    <property type="term" value="F:monooxygenase activity"/>
    <property type="evidence" value="ECO:0007669"/>
    <property type="project" value="InterPro"/>
</dbReference>
<sequence length="309" mass="36150">MFLSTIFLASLLLLLLLIYKYFTSSNYNKDHERIPGLRPQLLFGNLLQTNVLKGEAFVNVWSQFQKQYGDIFTYYFGNERAIVFSKAEHAQYIYHNRHIYDMCELFAKYFQLTTPNGLICINGEKYKRHARVVLPALKRNKVTPQLETIVKCTDKLIANWKRDNDYNSKLVKNIISQSQQLLINIILFIGFDADYLSDQELERLANAANTFIQYSAFAISSGMPKTICHYYLKFDRKYHQARHTLKEYADQIIKKEGERYSNTQPMTTNKKLISLLISSADETTEHGLTKEELLDEILLFIEAGFEWDR</sequence>
<dbReference type="Proteomes" id="UP000663829">
    <property type="component" value="Unassembled WGS sequence"/>
</dbReference>
<dbReference type="Pfam" id="PF00067">
    <property type="entry name" value="p450"/>
    <property type="match status" value="1"/>
</dbReference>
<proteinExistence type="inferred from homology"/>
<feature type="signal peptide" evidence="4">
    <location>
        <begin position="1"/>
        <end position="25"/>
    </location>
</feature>
<organism evidence="5 7">
    <name type="scientific">Didymodactylos carnosus</name>
    <dbReference type="NCBI Taxonomy" id="1234261"/>
    <lineage>
        <taxon>Eukaryota</taxon>
        <taxon>Metazoa</taxon>
        <taxon>Spiralia</taxon>
        <taxon>Gnathifera</taxon>
        <taxon>Rotifera</taxon>
        <taxon>Eurotatoria</taxon>
        <taxon>Bdelloidea</taxon>
        <taxon>Philodinida</taxon>
        <taxon>Philodinidae</taxon>
        <taxon>Didymodactylos</taxon>
    </lineage>
</organism>
<evidence type="ECO:0000256" key="3">
    <source>
        <dbReference type="ARBA" id="ARBA00023004"/>
    </source>
</evidence>
<evidence type="ECO:0000256" key="4">
    <source>
        <dbReference type="SAM" id="SignalP"/>
    </source>
</evidence>
<dbReference type="Gene3D" id="1.10.630.10">
    <property type="entry name" value="Cytochrome P450"/>
    <property type="match status" value="1"/>
</dbReference>
<dbReference type="AlphaFoldDB" id="A0A815BQ31"/>
<dbReference type="GO" id="GO:0020037">
    <property type="term" value="F:heme binding"/>
    <property type="evidence" value="ECO:0007669"/>
    <property type="project" value="InterPro"/>
</dbReference>
<dbReference type="Proteomes" id="UP000681722">
    <property type="component" value="Unassembled WGS sequence"/>
</dbReference>
<evidence type="ECO:0000256" key="2">
    <source>
        <dbReference type="ARBA" id="ARBA00022723"/>
    </source>
</evidence>
<evidence type="ECO:0000313" key="6">
    <source>
        <dbReference type="EMBL" id="CAF4063149.1"/>
    </source>
</evidence>
<dbReference type="GO" id="GO:0005506">
    <property type="term" value="F:iron ion binding"/>
    <property type="evidence" value="ECO:0007669"/>
    <property type="project" value="InterPro"/>
</dbReference>
<protein>
    <recommendedName>
        <fullName evidence="8">Cytochrome P450</fullName>
    </recommendedName>
</protein>
<dbReference type="OrthoDB" id="1055148at2759"/>
<gene>
    <name evidence="5" type="ORF">GPM918_LOCUS27194</name>
    <name evidence="6" type="ORF">SRO942_LOCUS27481</name>
</gene>
<keyword evidence="4" id="KW-0732">Signal</keyword>
<comment type="similarity">
    <text evidence="1">Belongs to the cytochrome P450 family.</text>
</comment>
<dbReference type="GO" id="GO:0016705">
    <property type="term" value="F:oxidoreductase activity, acting on paired donors, with incorporation or reduction of molecular oxygen"/>
    <property type="evidence" value="ECO:0007669"/>
    <property type="project" value="InterPro"/>
</dbReference>
<dbReference type="EMBL" id="CAJNOQ010011306">
    <property type="protein sequence ID" value="CAF1273372.1"/>
    <property type="molecule type" value="Genomic_DNA"/>
</dbReference>
<evidence type="ECO:0000313" key="5">
    <source>
        <dbReference type="EMBL" id="CAF1273372.1"/>
    </source>
</evidence>
<dbReference type="InterPro" id="IPR036396">
    <property type="entry name" value="Cyt_P450_sf"/>
</dbReference>
<dbReference type="InterPro" id="IPR001128">
    <property type="entry name" value="Cyt_P450"/>
</dbReference>
<name>A0A815BQ31_9BILA</name>
<keyword evidence="2" id="KW-0479">Metal-binding</keyword>
<dbReference type="InterPro" id="IPR050182">
    <property type="entry name" value="Cytochrome_P450_fam2"/>
</dbReference>
<dbReference type="SUPFAM" id="SSF48264">
    <property type="entry name" value="Cytochrome P450"/>
    <property type="match status" value="1"/>
</dbReference>